<evidence type="ECO:0000313" key="2">
    <source>
        <dbReference type="EMBL" id="MBK5930582.1"/>
    </source>
</evidence>
<feature type="region of interest" description="Disordered" evidence="1">
    <location>
        <begin position="1"/>
        <end position="20"/>
    </location>
</feature>
<protein>
    <submittedName>
        <fullName evidence="2">Uncharacterized protein</fullName>
    </submittedName>
</protein>
<comment type="caution">
    <text evidence="2">The sequence shown here is derived from an EMBL/GenBank/DDBJ whole genome shotgun (WGS) entry which is preliminary data.</text>
</comment>
<evidence type="ECO:0000256" key="1">
    <source>
        <dbReference type="SAM" id="MobiDB-lite"/>
    </source>
</evidence>
<proteinExistence type="predicted"/>
<reference evidence="2" key="2">
    <citation type="journal article" date="2020" name="Microorganisms">
        <title>Osmotic Adaptation and Compatible Solute Biosynthesis of Phototrophic Bacteria as Revealed from Genome Analyses.</title>
        <authorList>
            <person name="Imhoff J.F."/>
            <person name="Rahn T."/>
            <person name="Kunzel S."/>
            <person name="Keller A."/>
            <person name="Neulinger S.C."/>
        </authorList>
    </citation>
    <scope>NUCLEOTIDE SEQUENCE</scope>
    <source>
        <strain evidence="2">DSM 4395</strain>
    </source>
</reference>
<gene>
    <name evidence="2" type="ORF">CCR82_08620</name>
</gene>
<keyword evidence="3" id="KW-1185">Reference proteome</keyword>
<organism evidence="2 3">
    <name type="scientific">Halochromatium salexigens</name>
    <name type="common">Chromatium salexigens</name>
    <dbReference type="NCBI Taxonomy" id="49447"/>
    <lineage>
        <taxon>Bacteria</taxon>
        <taxon>Pseudomonadati</taxon>
        <taxon>Pseudomonadota</taxon>
        <taxon>Gammaproteobacteria</taxon>
        <taxon>Chromatiales</taxon>
        <taxon>Chromatiaceae</taxon>
        <taxon>Halochromatium</taxon>
    </lineage>
</organism>
<sequence>MASQIRPDIGLWDPERKQPTPADHYGQLACALALSLLGFPKQAQAAEHAWLSLSPKQRGHAPFNRFLLLLLNQHNGGQRPLSHCPLQRTYPSNNWTVLAQLCRLLEAQEPAQRRRADARLRQWLTTWMTDSGGFIDYPARPARSARSIAGSGRIATPMAYHHKALFVATVAAWQSGDQRWAPILTKLLDWTLLSWDGDGCVGGFGRSNHALFGEACLLAALVLIGAAQPEHRECIPGRMLTGVLRRWQHQTRADGLLWLSPADARAQAQSGWDEYMHLSVYNAWTAAILAWARQLTTNAERPAVLAALSWPTTATGLRTDPAAGLLRVESEAGLCALVSTRGQPPQAFRRTEIEGRYSGGLPFHLRAWDRYLVPPPVRLPIDALLQQPALAGWMPVFEVGDLLYGLTDFETIEVQWSQAVLSIVAEGQPLALTRSPAHGLTGRVLAALDWRLLGGRLGRRQALQRPALAGVSGQLRLRLDLNRDHLTLTHQLTLDNAQAEAIRYLNPAGHALIADALPAQRRITGTDQTAVDATAMAPVPLPTTLAGGQGYCQSSAILPPGRSTYGIELGWSGDTSND</sequence>
<evidence type="ECO:0000313" key="3">
    <source>
        <dbReference type="Proteomes" id="UP001296967"/>
    </source>
</evidence>
<accession>A0AAJ0UFM8</accession>
<dbReference type="EMBL" id="NHSF01000054">
    <property type="protein sequence ID" value="MBK5930582.1"/>
    <property type="molecule type" value="Genomic_DNA"/>
</dbReference>
<name>A0AAJ0UFM8_HALSE</name>
<dbReference type="AlphaFoldDB" id="A0AAJ0UFM8"/>
<reference evidence="2" key="1">
    <citation type="submission" date="2017-05" db="EMBL/GenBank/DDBJ databases">
        <authorList>
            <person name="Imhoff J.F."/>
            <person name="Rahn T."/>
            <person name="Kuenzel S."/>
            <person name="Neulinger S.C."/>
        </authorList>
    </citation>
    <scope>NUCLEOTIDE SEQUENCE</scope>
    <source>
        <strain evidence="2">DSM 4395</strain>
    </source>
</reference>
<dbReference type="Proteomes" id="UP001296967">
    <property type="component" value="Unassembled WGS sequence"/>
</dbReference>